<accession>A0ABT5LLA1</accession>
<gene>
    <name evidence="1" type="ORF">PSI23_22150</name>
</gene>
<evidence type="ECO:0000313" key="1">
    <source>
        <dbReference type="EMBL" id="MDC9591895.1"/>
    </source>
</evidence>
<reference evidence="1 2" key="1">
    <citation type="submission" date="2023-02" db="EMBL/GenBank/DDBJ databases">
        <title>Entomopathogenic bacteria.</title>
        <authorList>
            <person name="Machado R.A."/>
        </authorList>
    </citation>
    <scope>NUCLEOTIDE SEQUENCE [LARGE SCALE GENOMIC DNA]</scope>
    <source>
        <strain evidence="1 2">XENO-10</strain>
    </source>
</reference>
<organism evidence="1 2">
    <name type="scientific">Xenorhabdus yunnanensis</name>
    <dbReference type="NCBI Taxonomy" id="3025878"/>
    <lineage>
        <taxon>Bacteria</taxon>
        <taxon>Pseudomonadati</taxon>
        <taxon>Pseudomonadota</taxon>
        <taxon>Gammaproteobacteria</taxon>
        <taxon>Enterobacterales</taxon>
        <taxon>Morganellaceae</taxon>
        <taxon>Xenorhabdus</taxon>
    </lineage>
</organism>
<dbReference type="RefSeq" id="WP_273557063.1">
    <property type="nucleotide sequence ID" value="NZ_JAQRFI010000260.1"/>
</dbReference>
<keyword evidence="2" id="KW-1185">Reference proteome</keyword>
<name>A0ABT5LLA1_9GAMM</name>
<feature type="non-terminal residue" evidence="1">
    <location>
        <position position="80"/>
    </location>
</feature>
<dbReference type="Proteomes" id="UP001217178">
    <property type="component" value="Unassembled WGS sequence"/>
</dbReference>
<sequence length="80" mass="8639">MVIMSGDSLMLRSPQSQNHISLRGVVRNQSSFLNRVNIGNSVQSAEILADGYTNIFGHLSNSLISNQTPDLAFGHTLAVP</sequence>
<comment type="caution">
    <text evidence="1">The sequence shown here is derived from an EMBL/GenBank/DDBJ whole genome shotgun (WGS) entry which is preliminary data.</text>
</comment>
<proteinExistence type="predicted"/>
<dbReference type="EMBL" id="JAQRFI010000260">
    <property type="protein sequence ID" value="MDC9591895.1"/>
    <property type="molecule type" value="Genomic_DNA"/>
</dbReference>
<protein>
    <submittedName>
        <fullName evidence="1">Uncharacterized protein</fullName>
    </submittedName>
</protein>
<evidence type="ECO:0000313" key="2">
    <source>
        <dbReference type="Proteomes" id="UP001217178"/>
    </source>
</evidence>